<reference evidence="3 4" key="1">
    <citation type="submission" date="2017-06" db="EMBL/GenBank/DDBJ databases">
        <authorList>
            <person name="Kim H.J."/>
            <person name="Triplett B.A."/>
        </authorList>
    </citation>
    <scope>NUCLEOTIDE SEQUENCE [LARGE SCALE GENOMIC DNA]</scope>
    <source>
        <strain evidence="3 4">CGMCC 4.2132</strain>
    </source>
</reference>
<dbReference type="SUPFAM" id="SSF51735">
    <property type="entry name" value="NAD(P)-binding Rossmann-fold domains"/>
    <property type="match status" value="1"/>
</dbReference>
<evidence type="ECO:0000313" key="3">
    <source>
        <dbReference type="EMBL" id="SNT20095.1"/>
    </source>
</evidence>
<name>A0A239KPW4_9ACTN</name>
<dbReference type="Gene3D" id="3.40.50.720">
    <property type="entry name" value="NAD(P)-binding Rossmann-like Domain"/>
    <property type="match status" value="1"/>
</dbReference>
<dbReference type="AlphaFoldDB" id="A0A239KPW4"/>
<feature type="region of interest" description="Disordered" evidence="1">
    <location>
        <begin position="310"/>
        <end position="333"/>
    </location>
</feature>
<protein>
    <submittedName>
        <fullName evidence="3">Ketopantoate reductase</fullName>
    </submittedName>
</protein>
<evidence type="ECO:0000313" key="4">
    <source>
        <dbReference type="Proteomes" id="UP000198282"/>
    </source>
</evidence>
<dbReference type="Pfam" id="PF02558">
    <property type="entry name" value="ApbA"/>
    <property type="match status" value="1"/>
</dbReference>
<evidence type="ECO:0000256" key="1">
    <source>
        <dbReference type="SAM" id="MobiDB-lite"/>
    </source>
</evidence>
<dbReference type="Proteomes" id="UP000198282">
    <property type="component" value="Unassembled WGS sequence"/>
</dbReference>
<dbReference type="RefSeq" id="WP_089209917.1">
    <property type="nucleotide sequence ID" value="NZ_FZOD01000028.1"/>
</dbReference>
<dbReference type="OrthoDB" id="9793586at2"/>
<gene>
    <name evidence="3" type="ORF">SAMN05216276_102849</name>
</gene>
<dbReference type="InterPro" id="IPR036291">
    <property type="entry name" value="NAD(P)-bd_dom_sf"/>
</dbReference>
<evidence type="ECO:0000259" key="2">
    <source>
        <dbReference type="Pfam" id="PF02558"/>
    </source>
</evidence>
<organism evidence="3 4">
    <name type="scientific">Streptosporangium subroseum</name>
    <dbReference type="NCBI Taxonomy" id="106412"/>
    <lineage>
        <taxon>Bacteria</taxon>
        <taxon>Bacillati</taxon>
        <taxon>Actinomycetota</taxon>
        <taxon>Actinomycetes</taxon>
        <taxon>Streptosporangiales</taxon>
        <taxon>Streptosporangiaceae</taxon>
        <taxon>Streptosporangium</taxon>
    </lineage>
</organism>
<keyword evidence="4" id="KW-1185">Reference proteome</keyword>
<sequence length="333" mass="36688">MKILMFGRGVIATMYGWALHQAGHDVEFYVRPGRTATYGDAVDLDLFDMRRRVWGQRVVQKWPVRYREALEPDHDFDLIVLSVPHHRLAEATAFLSPRVGQATVLVFGNIWTEPLTAIGALPVDQIAWGFPQAGGGFGADGVLRGALLPSVIFGTFGQPPTERERAVRQAFREAGLRLKEQPDFRGWLWVHFVSDAGLFSQGLRLGSLSKLAGATGDLREGLLAGRELLPLLKARGVDLRRHRGGVLPFRAPTWLTAPALAWLLTHFAPARVNFEAHSDPEAEEPREICRDTLAEARRLGVAVPRLEAAEPSFAREVTPPSGRAGMSGISPSR</sequence>
<dbReference type="EMBL" id="FZOD01000028">
    <property type="protein sequence ID" value="SNT20095.1"/>
    <property type="molecule type" value="Genomic_DNA"/>
</dbReference>
<proteinExistence type="predicted"/>
<accession>A0A239KPW4</accession>
<dbReference type="InterPro" id="IPR013332">
    <property type="entry name" value="KPR_N"/>
</dbReference>
<feature type="domain" description="Ketopantoate reductase N-terminal" evidence="2">
    <location>
        <begin position="3"/>
        <end position="109"/>
    </location>
</feature>